<dbReference type="EMBL" id="JBIBSM010000006">
    <property type="protein sequence ID" value="MFF8277343.1"/>
    <property type="molecule type" value="Genomic_DNA"/>
</dbReference>
<evidence type="ECO:0000256" key="1">
    <source>
        <dbReference type="SAM" id="MobiDB-lite"/>
    </source>
</evidence>
<evidence type="ECO:0000313" key="3">
    <source>
        <dbReference type="Proteomes" id="UP001603013"/>
    </source>
</evidence>
<proteinExistence type="predicted"/>
<feature type="compositionally biased region" description="Basic and acidic residues" evidence="1">
    <location>
        <begin position="1"/>
        <end position="14"/>
    </location>
</feature>
<organism evidence="2 3">
    <name type="scientific">Streptomyces lateritius</name>
    <dbReference type="NCBI Taxonomy" id="67313"/>
    <lineage>
        <taxon>Bacteria</taxon>
        <taxon>Bacillati</taxon>
        <taxon>Actinomycetota</taxon>
        <taxon>Actinomycetes</taxon>
        <taxon>Kitasatosporales</taxon>
        <taxon>Streptomycetaceae</taxon>
        <taxon>Streptomyces</taxon>
    </lineage>
</organism>
<dbReference type="RefSeq" id="WP_391934663.1">
    <property type="nucleotide sequence ID" value="NZ_JBIBSM010000006.1"/>
</dbReference>
<accession>A0ABW6YBY5</accession>
<reference evidence="2 3" key="1">
    <citation type="submission" date="2024-10" db="EMBL/GenBank/DDBJ databases">
        <title>The Natural Products Discovery Center: Release of the First 8490 Sequenced Strains for Exploring Actinobacteria Biosynthetic Diversity.</title>
        <authorList>
            <person name="Kalkreuter E."/>
            <person name="Kautsar S.A."/>
            <person name="Yang D."/>
            <person name="Bader C.D."/>
            <person name="Teijaro C.N."/>
            <person name="Fluegel L."/>
            <person name="Davis C.M."/>
            <person name="Simpson J.R."/>
            <person name="Lauterbach L."/>
            <person name="Steele A.D."/>
            <person name="Gui C."/>
            <person name="Meng S."/>
            <person name="Li G."/>
            <person name="Viehrig K."/>
            <person name="Ye F."/>
            <person name="Su P."/>
            <person name="Kiefer A.F."/>
            <person name="Nichols A."/>
            <person name="Cepeda A.J."/>
            <person name="Yan W."/>
            <person name="Fan B."/>
            <person name="Jiang Y."/>
            <person name="Adhikari A."/>
            <person name="Zheng C.-J."/>
            <person name="Schuster L."/>
            <person name="Cowan T.M."/>
            <person name="Smanski M.J."/>
            <person name="Chevrette M.G."/>
            <person name="De Carvalho L.P.S."/>
            <person name="Shen B."/>
        </authorList>
    </citation>
    <scope>NUCLEOTIDE SEQUENCE [LARGE SCALE GENOMIC DNA]</scope>
    <source>
        <strain evidence="2 3">NPDC015755</strain>
    </source>
</reference>
<feature type="compositionally biased region" description="Basic and acidic residues" evidence="1">
    <location>
        <begin position="22"/>
        <end position="39"/>
    </location>
</feature>
<name>A0ABW6YBY5_9ACTN</name>
<keyword evidence="3" id="KW-1185">Reference proteome</keyword>
<sequence length="39" mass="4518">MTEAEFQKAKDKLLARPHGRASRAEAERRPRPLEDGRRS</sequence>
<protein>
    <submittedName>
        <fullName evidence="2">Uncharacterized protein</fullName>
    </submittedName>
</protein>
<comment type="caution">
    <text evidence="2">The sequence shown here is derived from an EMBL/GenBank/DDBJ whole genome shotgun (WGS) entry which is preliminary data.</text>
</comment>
<gene>
    <name evidence="2" type="ORF">ACF05T_14720</name>
</gene>
<evidence type="ECO:0000313" key="2">
    <source>
        <dbReference type="EMBL" id="MFF8277343.1"/>
    </source>
</evidence>
<dbReference type="Proteomes" id="UP001603013">
    <property type="component" value="Unassembled WGS sequence"/>
</dbReference>
<feature type="region of interest" description="Disordered" evidence="1">
    <location>
        <begin position="1"/>
        <end position="39"/>
    </location>
</feature>